<evidence type="ECO:0000313" key="2">
    <source>
        <dbReference type="Proteomes" id="UP001055108"/>
    </source>
</evidence>
<sequence length="77" mass="8473">MGCMTHVPVPAARYVITATAREGIVQQTRVMAASAVVLARSWQDRGYADVSVIDPHGDPLGPEAFRIKFMEGGRRFR</sequence>
<protein>
    <submittedName>
        <fullName evidence="1">Uncharacterized protein</fullName>
    </submittedName>
</protein>
<keyword evidence="2" id="KW-1185">Reference proteome</keyword>
<organism evidence="1 2">
    <name type="scientific">Methylobacterium gregans</name>
    <dbReference type="NCBI Taxonomy" id="374424"/>
    <lineage>
        <taxon>Bacteria</taxon>
        <taxon>Pseudomonadati</taxon>
        <taxon>Pseudomonadota</taxon>
        <taxon>Alphaproteobacteria</taxon>
        <taxon>Hyphomicrobiales</taxon>
        <taxon>Methylobacteriaceae</taxon>
        <taxon>Methylobacterium</taxon>
    </lineage>
</organism>
<gene>
    <name evidence="1" type="ORF">NBEOAGPD_0208</name>
</gene>
<comment type="caution">
    <text evidence="1">The sequence shown here is derived from an EMBL/GenBank/DDBJ whole genome shotgun (WGS) entry which is preliminary data.</text>
</comment>
<dbReference type="Proteomes" id="UP001055108">
    <property type="component" value="Unassembled WGS sequence"/>
</dbReference>
<name>A0AA37HJT8_9HYPH</name>
<dbReference type="EMBL" id="BPQM01000004">
    <property type="protein sequence ID" value="GJD77007.1"/>
    <property type="molecule type" value="Genomic_DNA"/>
</dbReference>
<evidence type="ECO:0000313" key="1">
    <source>
        <dbReference type="EMBL" id="GJD77007.1"/>
    </source>
</evidence>
<proteinExistence type="predicted"/>
<reference evidence="1" key="2">
    <citation type="submission" date="2021-08" db="EMBL/GenBank/DDBJ databases">
        <authorList>
            <person name="Tani A."/>
            <person name="Ola A."/>
            <person name="Ogura Y."/>
            <person name="Katsura K."/>
            <person name="Hayashi T."/>
        </authorList>
    </citation>
    <scope>NUCLEOTIDE SEQUENCE</scope>
    <source>
        <strain evidence="1">NBRC 103626</strain>
    </source>
</reference>
<reference evidence="1" key="1">
    <citation type="journal article" date="2016" name="Front. Microbiol.">
        <title>Genome Sequence of the Piezophilic, Mesophilic Sulfate-Reducing Bacterium Desulfovibrio indicus J2T.</title>
        <authorList>
            <person name="Cao J."/>
            <person name="Maignien L."/>
            <person name="Shao Z."/>
            <person name="Alain K."/>
            <person name="Jebbar M."/>
        </authorList>
    </citation>
    <scope>NUCLEOTIDE SEQUENCE</scope>
    <source>
        <strain evidence="1">NBRC 103626</strain>
    </source>
</reference>
<accession>A0AA37HJT8</accession>
<dbReference type="AlphaFoldDB" id="A0AA37HJT8"/>